<sequence length="205" mass="22702">MMFFGARPIYWPYKGLNLLRTRHHRRLMITLNFVLLTSLSLSTAVQASVIPLPGGYHRYSARNNNLEWKNCSVDLPGRECTRFEVPLDWHNDAAGKASLAVIRYPATKQPKLGTLFMNPGGPGGSGVETVQGPDGILSCNMPGETMTSSAGILVAWGRLSRARPVLRQKPKRIPSGMALLSEQDMGWKLEAILLLKLNWTPSMES</sequence>
<comment type="caution">
    <text evidence="1">The sequence shown here is derived from an EMBL/GenBank/DDBJ whole genome shotgun (WGS) entry which is preliminary data.</text>
</comment>
<gene>
    <name evidence="1" type="ORF">RDB_LOCUS167592</name>
</gene>
<reference evidence="1" key="1">
    <citation type="submission" date="2021-01" db="EMBL/GenBank/DDBJ databases">
        <authorList>
            <person name="Kaushik A."/>
        </authorList>
    </citation>
    <scope>NUCLEOTIDE SEQUENCE</scope>
    <source>
        <strain evidence="1">AG1-1C</strain>
    </source>
</reference>
<dbReference type="AlphaFoldDB" id="A0A8H3BV53"/>
<accession>A0A8H3BV53</accession>
<evidence type="ECO:0000313" key="1">
    <source>
        <dbReference type="EMBL" id="CAE6466236.1"/>
    </source>
</evidence>
<dbReference type="EMBL" id="CAJMWS010000853">
    <property type="protein sequence ID" value="CAE6466236.1"/>
    <property type="molecule type" value="Genomic_DNA"/>
</dbReference>
<dbReference type="Proteomes" id="UP000663846">
    <property type="component" value="Unassembled WGS sequence"/>
</dbReference>
<organism evidence="1 2">
    <name type="scientific">Rhizoctonia solani</name>
    <dbReference type="NCBI Taxonomy" id="456999"/>
    <lineage>
        <taxon>Eukaryota</taxon>
        <taxon>Fungi</taxon>
        <taxon>Dikarya</taxon>
        <taxon>Basidiomycota</taxon>
        <taxon>Agaricomycotina</taxon>
        <taxon>Agaricomycetes</taxon>
        <taxon>Cantharellales</taxon>
        <taxon>Ceratobasidiaceae</taxon>
        <taxon>Rhizoctonia</taxon>
    </lineage>
</organism>
<proteinExistence type="predicted"/>
<evidence type="ECO:0000313" key="2">
    <source>
        <dbReference type="Proteomes" id="UP000663846"/>
    </source>
</evidence>
<protein>
    <submittedName>
        <fullName evidence="1">Uncharacterized protein</fullName>
    </submittedName>
</protein>
<name>A0A8H3BV53_9AGAM</name>